<dbReference type="Gene3D" id="1.25.40.10">
    <property type="entry name" value="Tetratricopeptide repeat domain"/>
    <property type="match status" value="1"/>
</dbReference>
<keyword evidence="1" id="KW-0802">TPR repeat</keyword>
<sequence length="220" mass="24027">MKEVCGLLLCGVLAGCGAGESIPPVTAQQCQPERDVAQVQLSLIRRLLNEEKYYSALASLDGLTDDSAQAQLLRADLLRLLERRAEAAPLYLRLIRGCVAGAAHHGLALLQAEQHELAGALDHFRRAVALAPTDTDIRNDFGFALLAVGQEREARAQLMTALELAPAHRVAARNLWFLLLKQGHTDQADALARRFGWDSQERDRVIAAARRFQPLPGGPL</sequence>
<evidence type="ECO:0000256" key="1">
    <source>
        <dbReference type="PROSITE-ProRule" id="PRU00339"/>
    </source>
</evidence>
<dbReference type="PROSITE" id="PS50005">
    <property type="entry name" value="TPR"/>
    <property type="match status" value="1"/>
</dbReference>
<evidence type="ECO:0000313" key="2">
    <source>
        <dbReference type="EMBL" id="PSJ48133.1"/>
    </source>
</evidence>
<name>A0A2P7RD36_9GAMM</name>
<dbReference type="PROSITE" id="PS51257">
    <property type="entry name" value="PROKAR_LIPOPROTEIN"/>
    <property type="match status" value="1"/>
</dbReference>
<dbReference type="SMART" id="SM00028">
    <property type="entry name" value="TPR"/>
    <property type="match status" value="2"/>
</dbReference>
<accession>A0A2P7RD36</accession>
<comment type="caution">
    <text evidence="2">The sequence shown here is derived from an EMBL/GenBank/DDBJ whole genome shotgun (WGS) entry which is preliminary data.</text>
</comment>
<reference evidence="2 3" key="1">
    <citation type="submission" date="2018-03" db="EMBL/GenBank/DDBJ databases">
        <title>The draft genome of Zobellella sp. 59N8.</title>
        <authorList>
            <person name="Liu L."/>
            <person name="Li L."/>
            <person name="Zhang X."/>
            <person name="Liang L."/>
            <person name="Wang T."/>
        </authorList>
    </citation>
    <scope>NUCLEOTIDE SEQUENCE [LARGE SCALE GENOMIC DNA]</scope>
    <source>
        <strain evidence="2 3">59N8</strain>
    </source>
</reference>
<dbReference type="InterPro" id="IPR011990">
    <property type="entry name" value="TPR-like_helical_dom_sf"/>
</dbReference>
<evidence type="ECO:0000313" key="3">
    <source>
        <dbReference type="Proteomes" id="UP000240243"/>
    </source>
</evidence>
<dbReference type="Pfam" id="PF14559">
    <property type="entry name" value="TPR_19"/>
    <property type="match status" value="1"/>
</dbReference>
<dbReference type="SUPFAM" id="SSF48452">
    <property type="entry name" value="TPR-like"/>
    <property type="match status" value="1"/>
</dbReference>
<proteinExistence type="predicted"/>
<dbReference type="AlphaFoldDB" id="A0A2P7RD36"/>
<dbReference type="EMBL" id="PXYG01000001">
    <property type="protein sequence ID" value="PSJ48133.1"/>
    <property type="molecule type" value="Genomic_DNA"/>
</dbReference>
<dbReference type="OrthoDB" id="6181789at2"/>
<organism evidence="2 3">
    <name type="scientific">Zobellella endophytica</name>
    <dbReference type="NCBI Taxonomy" id="2116700"/>
    <lineage>
        <taxon>Bacteria</taxon>
        <taxon>Pseudomonadati</taxon>
        <taxon>Pseudomonadota</taxon>
        <taxon>Gammaproteobacteria</taxon>
        <taxon>Aeromonadales</taxon>
        <taxon>Aeromonadaceae</taxon>
        <taxon>Zobellella</taxon>
    </lineage>
</organism>
<dbReference type="RefSeq" id="WP_106728545.1">
    <property type="nucleotide sequence ID" value="NZ_PXYG01000001.1"/>
</dbReference>
<gene>
    <name evidence="2" type="ORF">C7H85_04940</name>
</gene>
<protein>
    <submittedName>
        <fullName evidence="2">Uncharacterized protein</fullName>
    </submittedName>
</protein>
<dbReference type="Proteomes" id="UP000240243">
    <property type="component" value="Unassembled WGS sequence"/>
</dbReference>
<keyword evidence="3" id="KW-1185">Reference proteome</keyword>
<feature type="repeat" description="TPR" evidence="1">
    <location>
        <begin position="101"/>
        <end position="134"/>
    </location>
</feature>
<dbReference type="InterPro" id="IPR019734">
    <property type="entry name" value="TPR_rpt"/>
</dbReference>